<reference evidence="1 2" key="1">
    <citation type="submission" date="2018-11" db="EMBL/GenBank/DDBJ databases">
        <authorList>
            <consortium name="Pathogen Informatics"/>
        </authorList>
    </citation>
    <scope>NUCLEOTIDE SEQUENCE [LARGE SCALE GENOMIC DNA]</scope>
</reference>
<dbReference type="AlphaFoldDB" id="A0A3P8CL58"/>
<dbReference type="OrthoDB" id="20839at2759"/>
<sequence length="243" mass="27327">MLRNRTESHNVAQIITNARETKGDVNEKPTHAKAQPGDAMAGSTNDCVFDDLRPVDRIIHLPVVYRIKYDKKAGPQRTNETAAESALSAYCTKNSVIQYLRIGAAYDSRDCIDVGYVWNRIHLIDEQTEENIAKRKEGFLQDNRRNVSFLDKRCSPEEVVTAEAVPTAFDTRQRRRSTDGGRLTTAAMREMVGGCCVCAEDTGFVENPIVYCDGDKCNVAVHQGSIRFGFVSLFYLLYCFIVR</sequence>
<organism evidence="1 2">
    <name type="scientific">Soboliphyme baturini</name>
    <dbReference type="NCBI Taxonomy" id="241478"/>
    <lineage>
        <taxon>Eukaryota</taxon>
        <taxon>Metazoa</taxon>
        <taxon>Ecdysozoa</taxon>
        <taxon>Nematoda</taxon>
        <taxon>Enoplea</taxon>
        <taxon>Dorylaimia</taxon>
        <taxon>Dioctophymatida</taxon>
        <taxon>Dioctophymatoidea</taxon>
        <taxon>Soboliphymatidae</taxon>
        <taxon>Soboliphyme</taxon>
    </lineage>
</organism>
<accession>A0A3P8CL58</accession>
<dbReference type="Proteomes" id="UP000270296">
    <property type="component" value="Unassembled WGS sequence"/>
</dbReference>
<evidence type="ECO:0000313" key="1">
    <source>
        <dbReference type="EMBL" id="VDP40697.1"/>
    </source>
</evidence>
<protein>
    <submittedName>
        <fullName evidence="1">Uncharacterized protein</fullName>
    </submittedName>
</protein>
<proteinExistence type="predicted"/>
<name>A0A3P8CL58_9BILA</name>
<dbReference type="Gene3D" id="3.30.40.10">
    <property type="entry name" value="Zinc/RING finger domain, C3HC4 (zinc finger)"/>
    <property type="match status" value="1"/>
</dbReference>
<evidence type="ECO:0000313" key="2">
    <source>
        <dbReference type="Proteomes" id="UP000270296"/>
    </source>
</evidence>
<keyword evidence="2" id="KW-1185">Reference proteome</keyword>
<dbReference type="InterPro" id="IPR013083">
    <property type="entry name" value="Znf_RING/FYVE/PHD"/>
</dbReference>
<gene>
    <name evidence="1" type="ORF">SBAD_LOCUS11512</name>
</gene>
<dbReference type="EMBL" id="UZAM01015818">
    <property type="protein sequence ID" value="VDP40697.1"/>
    <property type="molecule type" value="Genomic_DNA"/>
</dbReference>